<dbReference type="OrthoDB" id="1742547at2759"/>
<dbReference type="EMBL" id="UYSU01040680">
    <property type="protein sequence ID" value="VDM02498.1"/>
    <property type="molecule type" value="Genomic_DNA"/>
</dbReference>
<gene>
    <name evidence="1" type="ORF">SSLN_LOCUS16112</name>
</gene>
<dbReference type="InterPro" id="IPR043128">
    <property type="entry name" value="Rev_trsase/Diguanyl_cyclase"/>
</dbReference>
<sequence>MVTFYRWFVFNPADTILSLTNLLSDPKGSFKLPADALTDFEQVKAALANIILLRHFPPDAHASVLMQESTRFTCTL</sequence>
<dbReference type="Proteomes" id="UP000275846">
    <property type="component" value="Unassembled WGS sequence"/>
</dbReference>
<reference evidence="3" key="1">
    <citation type="submission" date="2016-06" db="UniProtKB">
        <authorList>
            <consortium name="WormBaseParasite"/>
        </authorList>
    </citation>
    <scope>IDENTIFICATION</scope>
</reference>
<dbReference type="InterPro" id="IPR043502">
    <property type="entry name" value="DNA/RNA_pol_sf"/>
</dbReference>
<keyword evidence="2" id="KW-1185">Reference proteome</keyword>
<accession>A0A183TI14</accession>
<evidence type="ECO:0000313" key="3">
    <source>
        <dbReference type="WBParaSite" id="SSLN_0001672001-mRNA-1"/>
    </source>
</evidence>
<evidence type="ECO:0000313" key="1">
    <source>
        <dbReference type="EMBL" id="VDM02498.1"/>
    </source>
</evidence>
<reference evidence="1 2" key="2">
    <citation type="submission" date="2018-11" db="EMBL/GenBank/DDBJ databases">
        <authorList>
            <consortium name="Pathogen Informatics"/>
        </authorList>
    </citation>
    <scope>NUCLEOTIDE SEQUENCE [LARGE SCALE GENOMIC DNA]</scope>
    <source>
        <strain evidence="1 2">NST_G2</strain>
    </source>
</reference>
<organism evidence="3">
    <name type="scientific">Schistocephalus solidus</name>
    <name type="common">Tapeworm</name>
    <dbReference type="NCBI Taxonomy" id="70667"/>
    <lineage>
        <taxon>Eukaryota</taxon>
        <taxon>Metazoa</taxon>
        <taxon>Spiralia</taxon>
        <taxon>Lophotrochozoa</taxon>
        <taxon>Platyhelminthes</taxon>
        <taxon>Cestoda</taxon>
        <taxon>Eucestoda</taxon>
        <taxon>Diphyllobothriidea</taxon>
        <taxon>Diphyllobothriidae</taxon>
        <taxon>Schistocephalus</taxon>
    </lineage>
</organism>
<dbReference type="WBParaSite" id="SSLN_0001672001-mRNA-1">
    <property type="protein sequence ID" value="SSLN_0001672001-mRNA-1"/>
    <property type="gene ID" value="SSLN_0001672001"/>
</dbReference>
<proteinExistence type="predicted"/>
<evidence type="ECO:0000313" key="2">
    <source>
        <dbReference type="Proteomes" id="UP000275846"/>
    </source>
</evidence>
<dbReference type="AlphaFoldDB" id="A0A183TI14"/>
<name>A0A183TI14_SCHSO</name>
<dbReference type="SUPFAM" id="SSF56672">
    <property type="entry name" value="DNA/RNA polymerases"/>
    <property type="match status" value="1"/>
</dbReference>
<protein>
    <submittedName>
        <fullName evidence="1 3">Uncharacterized protein</fullName>
    </submittedName>
</protein>
<dbReference type="Gene3D" id="3.30.70.270">
    <property type="match status" value="1"/>
</dbReference>